<organism evidence="2">
    <name type="scientific">uncultured prokaryote</name>
    <dbReference type="NCBI Taxonomy" id="198431"/>
    <lineage>
        <taxon>unclassified sequences</taxon>
        <taxon>environmental samples</taxon>
    </lineage>
</organism>
<proteinExistence type="predicted"/>
<keyword evidence="1" id="KW-0812">Transmembrane</keyword>
<reference evidence="2" key="2">
    <citation type="submission" date="2015-07" db="EMBL/GenBank/DDBJ databases">
        <title>Plasmids, circular viruses and viroids from rat gut.</title>
        <authorList>
            <person name="Jorgensen T.J."/>
            <person name="Hansen M.A."/>
            <person name="Xu Z."/>
            <person name="Tabak M.A."/>
            <person name="Sorensen S.J."/>
            <person name="Hansen L.H."/>
        </authorList>
    </citation>
    <scope>NUCLEOTIDE SEQUENCE</scope>
    <source>
        <strain evidence="2">RGRH0064</strain>
    </source>
</reference>
<sequence length="104" mass="11545">MNKIINFLKNKWLLILGAAGIGAVALKKSKILYFGLIALIFVVKKKGTRLLGSKNANLVALVLTGYLAYCFIMDLAGKTSFFSDKVTNFFNSIYTKTKSIFVRN</sequence>
<evidence type="ECO:0000313" key="2">
    <source>
        <dbReference type="EMBL" id="CRY93772.1"/>
    </source>
</evidence>
<reference evidence="2" key="1">
    <citation type="submission" date="2015-06" db="EMBL/GenBank/DDBJ databases">
        <authorList>
            <person name="Joergensen T."/>
        </authorList>
    </citation>
    <scope>NUCLEOTIDE SEQUENCE</scope>
    <source>
        <strain evidence="2">RGRH0064</strain>
    </source>
</reference>
<dbReference type="AlphaFoldDB" id="A0A0H5QCA7"/>
<feature type="transmembrane region" description="Helical" evidence="1">
    <location>
        <begin position="12"/>
        <end position="43"/>
    </location>
</feature>
<evidence type="ECO:0000256" key="1">
    <source>
        <dbReference type="SAM" id="Phobius"/>
    </source>
</evidence>
<dbReference type="EMBL" id="LN852755">
    <property type="protein sequence ID" value="CRY93772.1"/>
    <property type="molecule type" value="Genomic_DNA"/>
</dbReference>
<keyword evidence="1" id="KW-1133">Transmembrane helix</keyword>
<protein>
    <submittedName>
        <fullName evidence="2">Uncharacterized protein</fullName>
    </submittedName>
</protein>
<feature type="transmembrane region" description="Helical" evidence="1">
    <location>
        <begin position="55"/>
        <end position="76"/>
    </location>
</feature>
<name>A0A0H5QCA7_9ZZZZ</name>
<accession>A0A0H5QCA7</accession>
<keyword evidence="1" id="KW-0472">Membrane</keyword>